<dbReference type="PROSITE" id="PS50990">
    <property type="entry name" value="PEPTIDASE_C39"/>
    <property type="match status" value="1"/>
</dbReference>
<sequence length="155" mass="18070">MLKIKPFRQKVGLCGPAVLKMVLDYYGIKATEAELAERTHCDPQLGIDAERMLEVVREMGMDGYIRDYASFADLEKLVVKEQIPVIVDWFSEDDGHYSVVVDLDSENIYLQDPEIGHLRAMRRAKFQRVWFDFPGDYIDKQEKLTIRRMIVIVKQ</sequence>
<evidence type="ECO:0000259" key="1">
    <source>
        <dbReference type="PROSITE" id="PS50990"/>
    </source>
</evidence>
<feature type="domain" description="Peptidase C39" evidence="1">
    <location>
        <begin position="8"/>
        <end position="137"/>
    </location>
</feature>
<dbReference type="EMBL" id="PEYY01000018">
    <property type="protein sequence ID" value="PIS18220.1"/>
    <property type="molecule type" value="Genomic_DNA"/>
</dbReference>
<dbReference type="Pfam" id="PF03412">
    <property type="entry name" value="Peptidase_C39"/>
    <property type="match status" value="1"/>
</dbReference>
<accession>A0A2H0WZY1</accession>
<reference evidence="3" key="1">
    <citation type="submission" date="2017-09" db="EMBL/GenBank/DDBJ databases">
        <title>Depth-based differentiation of microbial function through sediment-hosted aquifers and enrichment of novel symbionts in the deep terrestrial subsurface.</title>
        <authorList>
            <person name="Probst A.J."/>
            <person name="Ladd B."/>
            <person name="Jarett J.K."/>
            <person name="Geller-Mcgrath D.E."/>
            <person name="Sieber C.M.K."/>
            <person name="Emerson J.B."/>
            <person name="Anantharaman K."/>
            <person name="Thomas B.C."/>
            <person name="Malmstrom R."/>
            <person name="Stieglmeier M."/>
            <person name="Klingl A."/>
            <person name="Woyke T."/>
            <person name="Ryan C.M."/>
            <person name="Banfield J.F."/>
        </authorList>
    </citation>
    <scope>NUCLEOTIDE SEQUENCE [LARGE SCALE GENOMIC DNA]</scope>
</reference>
<dbReference type="GO" id="GO:0005524">
    <property type="term" value="F:ATP binding"/>
    <property type="evidence" value="ECO:0007669"/>
    <property type="project" value="InterPro"/>
</dbReference>
<dbReference type="GO" id="GO:0006508">
    <property type="term" value="P:proteolysis"/>
    <property type="evidence" value="ECO:0007669"/>
    <property type="project" value="InterPro"/>
</dbReference>
<name>A0A2H0WZY1_9BACT</name>
<evidence type="ECO:0000313" key="3">
    <source>
        <dbReference type="Proteomes" id="UP000229574"/>
    </source>
</evidence>
<dbReference type="GO" id="GO:0016020">
    <property type="term" value="C:membrane"/>
    <property type="evidence" value="ECO:0007669"/>
    <property type="project" value="InterPro"/>
</dbReference>
<protein>
    <recommendedName>
        <fullName evidence="1">Peptidase C39 domain-containing protein</fullName>
    </recommendedName>
</protein>
<comment type="caution">
    <text evidence="2">The sequence shown here is derived from an EMBL/GenBank/DDBJ whole genome shotgun (WGS) entry which is preliminary data.</text>
</comment>
<dbReference type="GO" id="GO:0008233">
    <property type="term" value="F:peptidase activity"/>
    <property type="evidence" value="ECO:0007669"/>
    <property type="project" value="InterPro"/>
</dbReference>
<organism evidence="2 3">
    <name type="scientific">Candidatus Collierbacteria bacterium CG09_land_8_20_14_0_10_46_12</name>
    <dbReference type="NCBI Taxonomy" id="1974533"/>
    <lineage>
        <taxon>Bacteria</taxon>
        <taxon>Candidatus Collieribacteriota</taxon>
    </lineage>
</organism>
<proteinExistence type="predicted"/>
<gene>
    <name evidence="2" type="ORF">COT54_00475</name>
</gene>
<dbReference type="InterPro" id="IPR005074">
    <property type="entry name" value="Peptidase_C39"/>
</dbReference>
<dbReference type="Proteomes" id="UP000229574">
    <property type="component" value="Unassembled WGS sequence"/>
</dbReference>
<dbReference type="Gene3D" id="3.90.70.10">
    <property type="entry name" value="Cysteine proteinases"/>
    <property type="match status" value="1"/>
</dbReference>
<evidence type="ECO:0000313" key="2">
    <source>
        <dbReference type="EMBL" id="PIS18220.1"/>
    </source>
</evidence>
<dbReference type="AlphaFoldDB" id="A0A2H0WZY1"/>